<evidence type="ECO:0000313" key="3">
    <source>
        <dbReference type="Proteomes" id="UP000254051"/>
    </source>
</evidence>
<dbReference type="InterPro" id="IPR040809">
    <property type="entry name" value="LPD28"/>
</dbReference>
<reference evidence="3" key="1">
    <citation type="submission" date="2017-07" db="EMBL/GenBank/DDBJ databases">
        <authorList>
            <person name="Varghese N."/>
            <person name="Submissions S."/>
        </authorList>
    </citation>
    <scope>NUCLEOTIDE SEQUENCE [LARGE SCALE GENOMIC DNA]</scope>
    <source>
        <strain evidence="3">NLAE-zl-C134</strain>
    </source>
</reference>
<feature type="domain" description="Large polyvalent protein associated" evidence="1">
    <location>
        <begin position="8"/>
        <end position="103"/>
    </location>
</feature>
<name>A0A315ZR69_9FIRM</name>
<evidence type="ECO:0000313" key="2">
    <source>
        <dbReference type="EMBL" id="SUQ15796.1"/>
    </source>
</evidence>
<dbReference type="OrthoDB" id="2594680at2"/>
<evidence type="ECO:0000259" key="1">
    <source>
        <dbReference type="Pfam" id="PF18843"/>
    </source>
</evidence>
<dbReference type="AlphaFoldDB" id="A0A315ZR69"/>
<dbReference type="RefSeq" id="WP_109713943.1">
    <property type="nucleotide sequence ID" value="NZ_QGDS01000016.1"/>
</dbReference>
<protein>
    <recommendedName>
        <fullName evidence="1">Large polyvalent protein associated domain-containing protein</fullName>
    </recommendedName>
</protein>
<organism evidence="2 3">
    <name type="scientific">Faecalicatena contorta</name>
    <dbReference type="NCBI Taxonomy" id="39482"/>
    <lineage>
        <taxon>Bacteria</taxon>
        <taxon>Bacillati</taxon>
        <taxon>Bacillota</taxon>
        <taxon>Clostridia</taxon>
        <taxon>Lachnospirales</taxon>
        <taxon>Lachnospiraceae</taxon>
        <taxon>Faecalicatena</taxon>
    </lineage>
</organism>
<dbReference type="EMBL" id="UHJJ01000016">
    <property type="protein sequence ID" value="SUQ15796.1"/>
    <property type="molecule type" value="Genomic_DNA"/>
</dbReference>
<accession>A0A315ZR69</accession>
<dbReference type="Proteomes" id="UP000254051">
    <property type="component" value="Unassembled WGS sequence"/>
</dbReference>
<keyword evidence="3" id="KW-1185">Reference proteome</keyword>
<proteinExistence type="predicted"/>
<dbReference type="Pfam" id="PF18843">
    <property type="entry name" value="LPD28"/>
    <property type="match status" value="1"/>
</dbReference>
<sequence length="118" mass="13831">MARYDAMEETFMEIEVLGKPALFHDMRIERNSIPKGLYLYEIRHDDEGWGDPVQIARGIMVNHFGSIITRAPIRLPSDGYLNIDPEKDWSYAGGDCRTVKEFQKKYPPVKRKEKEQER</sequence>
<gene>
    <name evidence="2" type="ORF">SAMN05216529_11657</name>
</gene>